<dbReference type="InterPro" id="IPR052156">
    <property type="entry name" value="BCAA_Transport_ATP-bd_LivF"/>
</dbReference>
<comment type="caution">
    <text evidence="7">The sequence shown here is derived from an EMBL/GenBank/DDBJ whole genome shotgun (WGS) entry which is preliminary data.</text>
</comment>
<evidence type="ECO:0000256" key="1">
    <source>
        <dbReference type="ARBA" id="ARBA00005417"/>
    </source>
</evidence>
<dbReference type="Gene3D" id="3.40.50.300">
    <property type="entry name" value="P-loop containing nucleotide triphosphate hydrolases"/>
    <property type="match status" value="1"/>
</dbReference>
<sequence>MANGLVCGYGKHSVLHDVSLTVGAGEIVTILGHNGAGKTTALKALFGLLPVQSGVVIHDGKDITRTSTASRVRGGMSYTSATSAIFRDLTVRQNLELGAFTVRDSKVRAERLARIHDLFPVLKDRGSAVAGRMSGGQQRLLSIGLALMSGAELMLLDEPSLGIAPSLVTELFESIRALSRDAGLSVVLVEQNVGAALPISDRVYYLRAGEILLSESADEARARDDWWELF</sequence>
<dbReference type="PROSITE" id="PS00211">
    <property type="entry name" value="ABC_TRANSPORTER_1"/>
    <property type="match status" value="1"/>
</dbReference>
<dbReference type="InterPro" id="IPR003593">
    <property type="entry name" value="AAA+_ATPase"/>
</dbReference>
<name>A0AA41XKC0_9MICO</name>
<dbReference type="InterPro" id="IPR027417">
    <property type="entry name" value="P-loop_NTPase"/>
</dbReference>
<dbReference type="PROSITE" id="PS50893">
    <property type="entry name" value="ABC_TRANSPORTER_2"/>
    <property type="match status" value="1"/>
</dbReference>
<organism evidence="7 8">
    <name type="scientific">Herbiconiux oxytropis</name>
    <dbReference type="NCBI Taxonomy" id="2970915"/>
    <lineage>
        <taxon>Bacteria</taxon>
        <taxon>Bacillati</taxon>
        <taxon>Actinomycetota</taxon>
        <taxon>Actinomycetes</taxon>
        <taxon>Micrococcales</taxon>
        <taxon>Microbacteriaceae</taxon>
        <taxon>Herbiconiux</taxon>
    </lineage>
</organism>
<keyword evidence="5" id="KW-0029">Amino-acid transport</keyword>
<feature type="domain" description="ABC transporter" evidence="6">
    <location>
        <begin position="1"/>
        <end position="229"/>
    </location>
</feature>
<keyword evidence="4 7" id="KW-0067">ATP-binding</keyword>
<comment type="similarity">
    <text evidence="1">Belongs to the ABC transporter superfamily.</text>
</comment>
<dbReference type="PANTHER" id="PTHR43820">
    <property type="entry name" value="HIGH-AFFINITY BRANCHED-CHAIN AMINO ACID TRANSPORT ATP-BINDING PROTEIN LIVF"/>
    <property type="match status" value="1"/>
</dbReference>
<dbReference type="Proteomes" id="UP001165587">
    <property type="component" value="Unassembled WGS sequence"/>
</dbReference>
<evidence type="ECO:0000256" key="5">
    <source>
        <dbReference type="ARBA" id="ARBA00022970"/>
    </source>
</evidence>
<keyword evidence="2" id="KW-0813">Transport</keyword>
<dbReference type="SMART" id="SM00382">
    <property type="entry name" value="AAA"/>
    <property type="match status" value="1"/>
</dbReference>
<reference evidence="7" key="1">
    <citation type="submission" date="2022-08" db="EMBL/GenBank/DDBJ databases">
        <authorList>
            <person name="Deng Y."/>
            <person name="Han X.-F."/>
            <person name="Zhang Y.-Q."/>
        </authorList>
    </citation>
    <scope>NUCLEOTIDE SEQUENCE</scope>
    <source>
        <strain evidence="7">CPCC 203407</strain>
    </source>
</reference>
<dbReference type="GO" id="GO:0015807">
    <property type="term" value="P:L-amino acid transport"/>
    <property type="evidence" value="ECO:0007669"/>
    <property type="project" value="TreeGrafter"/>
</dbReference>
<dbReference type="PANTHER" id="PTHR43820:SF4">
    <property type="entry name" value="HIGH-AFFINITY BRANCHED-CHAIN AMINO ACID TRANSPORT ATP-BINDING PROTEIN LIVF"/>
    <property type="match status" value="1"/>
</dbReference>
<dbReference type="GO" id="GO:0016887">
    <property type="term" value="F:ATP hydrolysis activity"/>
    <property type="evidence" value="ECO:0007669"/>
    <property type="project" value="InterPro"/>
</dbReference>
<evidence type="ECO:0000256" key="4">
    <source>
        <dbReference type="ARBA" id="ARBA00022840"/>
    </source>
</evidence>
<proteinExistence type="inferred from homology"/>
<evidence type="ECO:0000256" key="3">
    <source>
        <dbReference type="ARBA" id="ARBA00022741"/>
    </source>
</evidence>
<evidence type="ECO:0000313" key="7">
    <source>
        <dbReference type="EMBL" id="MCS5727953.1"/>
    </source>
</evidence>
<evidence type="ECO:0000256" key="2">
    <source>
        <dbReference type="ARBA" id="ARBA00022448"/>
    </source>
</evidence>
<keyword evidence="3" id="KW-0547">Nucleotide-binding</keyword>
<evidence type="ECO:0000259" key="6">
    <source>
        <dbReference type="PROSITE" id="PS50893"/>
    </source>
</evidence>
<dbReference type="Pfam" id="PF00005">
    <property type="entry name" value="ABC_tran"/>
    <property type="match status" value="1"/>
</dbReference>
<dbReference type="SUPFAM" id="SSF52540">
    <property type="entry name" value="P-loop containing nucleoside triphosphate hydrolases"/>
    <property type="match status" value="1"/>
</dbReference>
<dbReference type="EMBL" id="JANLCK010000017">
    <property type="protein sequence ID" value="MCS5727953.1"/>
    <property type="molecule type" value="Genomic_DNA"/>
</dbReference>
<dbReference type="InterPro" id="IPR017871">
    <property type="entry name" value="ABC_transporter-like_CS"/>
</dbReference>
<dbReference type="AlphaFoldDB" id="A0AA41XKC0"/>
<keyword evidence="8" id="KW-1185">Reference proteome</keyword>
<accession>A0AA41XKC0</accession>
<gene>
    <name evidence="7" type="ORF">N1028_18805</name>
</gene>
<dbReference type="InterPro" id="IPR003439">
    <property type="entry name" value="ABC_transporter-like_ATP-bd"/>
</dbReference>
<dbReference type="GO" id="GO:0015658">
    <property type="term" value="F:branched-chain amino acid transmembrane transporter activity"/>
    <property type="evidence" value="ECO:0007669"/>
    <property type="project" value="TreeGrafter"/>
</dbReference>
<dbReference type="CDD" id="cd03224">
    <property type="entry name" value="ABC_TM1139_LivF_branched"/>
    <property type="match status" value="1"/>
</dbReference>
<evidence type="ECO:0000313" key="8">
    <source>
        <dbReference type="Proteomes" id="UP001165587"/>
    </source>
</evidence>
<dbReference type="GO" id="GO:0005524">
    <property type="term" value="F:ATP binding"/>
    <property type="evidence" value="ECO:0007669"/>
    <property type="project" value="UniProtKB-KW"/>
</dbReference>
<protein>
    <submittedName>
        <fullName evidence="7">ABC transporter ATP-binding protein</fullName>
    </submittedName>
</protein>